<dbReference type="GO" id="GO:0016020">
    <property type="term" value="C:membrane"/>
    <property type="evidence" value="ECO:0007669"/>
    <property type="project" value="UniProtKB-SubCell"/>
</dbReference>
<keyword evidence="6" id="KW-0732">Signal</keyword>
<evidence type="ECO:0000256" key="4">
    <source>
        <dbReference type="ARBA" id="ARBA00022614"/>
    </source>
</evidence>
<evidence type="ECO:0000256" key="8">
    <source>
        <dbReference type="ARBA" id="ARBA00022989"/>
    </source>
</evidence>
<dbReference type="InterPro" id="IPR003591">
    <property type="entry name" value="Leu-rich_rpt_typical-subtyp"/>
</dbReference>
<keyword evidence="9" id="KW-0472">Membrane</keyword>
<dbReference type="InterPro" id="IPR001611">
    <property type="entry name" value="Leu-rich_rpt"/>
</dbReference>
<accession>A0AAD3TFH0</accession>
<sequence>MLNLANNQFSGQLTVIEDGASNNTALLDFINLGGNMIQGSIPNSFFELVSLAYLDLSSNNLSGVVKLDMFCKLKNLKDLILSYNGLSLLTKSSSTISSNVAACPRLYILACSSCSITEFPDFLRTQEDLRVLDLSNNKIYGDIPKWAKDIGKDSLSYLNLSSNFLTGSLDLQWMNLLYIDIHCNKFEGPAPVPPPSAQVLLASNNSFVGEIPSAICTLASLKILDLSYNSLSGEIPRCFKNLSDRLSVLDLRSNKLHGTLPSRFGKCGSLNTLVLNGNQLGGQLPPSLLSCQGLEVLDVGNNNFNGTFPYWLGSLPELQVLILHSNSFHGNIPEELTSLTFLEFFNVSQNRLVGPIPHGQQFDTFEKNSYLGNLGLCGNPLSKKCGDDEAPLQPPPRMVQMAMIQIKGTFGWAIVGIGYGCG</sequence>
<comment type="caution">
    <text evidence="11">The sequence shown here is derived from an EMBL/GenBank/DDBJ whole genome shotgun (WGS) entry which is preliminary data.</text>
</comment>
<evidence type="ECO:0000256" key="5">
    <source>
        <dbReference type="ARBA" id="ARBA00022692"/>
    </source>
</evidence>
<gene>
    <name evidence="11" type="ORF">Nepgr_030518</name>
</gene>
<evidence type="ECO:0000256" key="9">
    <source>
        <dbReference type="ARBA" id="ARBA00023136"/>
    </source>
</evidence>
<dbReference type="PRINTS" id="PR00019">
    <property type="entry name" value="LEURICHRPT"/>
</dbReference>
<evidence type="ECO:0000256" key="2">
    <source>
        <dbReference type="ARBA" id="ARBA00009592"/>
    </source>
</evidence>
<dbReference type="EMBL" id="BSYO01000035">
    <property type="protein sequence ID" value="GMH28675.1"/>
    <property type="molecule type" value="Genomic_DNA"/>
</dbReference>
<keyword evidence="12" id="KW-1185">Reference proteome</keyword>
<reference evidence="11" key="1">
    <citation type="submission" date="2023-05" db="EMBL/GenBank/DDBJ databases">
        <title>Nepenthes gracilis genome sequencing.</title>
        <authorList>
            <person name="Fukushima K."/>
        </authorList>
    </citation>
    <scope>NUCLEOTIDE SEQUENCE</scope>
    <source>
        <strain evidence="11">SING2019-196</strain>
    </source>
</reference>
<dbReference type="SMART" id="SM00369">
    <property type="entry name" value="LRR_TYP"/>
    <property type="match status" value="5"/>
</dbReference>
<proteinExistence type="inferred from homology"/>
<dbReference type="FunFam" id="3.80.10.10:FF:000095">
    <property type="entry name" value="LRR receptor-like serine/threonine-protein kinase GSO1"/>
    <property type="match status" value="1"/>
</dbReference>
<dbReference type="PANTHER" id="PTHR48062:SF52">
    <property type="entry name" value="RECEPTOR-LIKE PROTEIN 8-RELATED"/>
    <property type="match status" value="1"/>
</dbReference>
<keyword evidence="8" id="KW-1133">Transmembrane helix</keyword>
<dbReference type="Proteomes" id="UP001279734">
    <property type="component" value="Unassembled WGS sequence"/>
</dbReference>
<keyword evidence="7" id="KW-0677">Repeat</keyword>
<keyword evidence="3" id="KW-1003">Cell membrane</keyword>
<comment type="subcellular location">
    <subcellularLocation>
        <location evidence="1">Cell membrane</location>
    </subcellularLocation>
    <subcellularLocation>
        <location evidence="10">Endomembrane system</location>
        <topology evidence="10">Single-pass membrane protein</topology>
    </subcellularLocation>
</comment>
<protein>
    <submittedName>
        <fullName evidence="11">Uncharacterized protein</fullName>
    </submittedName>
</protein>
<keyword evidence="4" id="KW-0433">Leucine-rich repeat</keyword>
<evidence type="ECO:0000313" key="11">
    <source>
        <dbReference type="EMBL" id="GMH28675.1"/>
    </source>
</evidence>
<comment type="similarity">
    <text evidence="2">Belongs to the RLP family.</text>
</comment>
<keyword evidence="5" id="KW-0812">Transmembrane</keyword>
<dbReference type="Pfam" id="PF00560">
    <property type="entry name" value="LRR_1"/>
    <property type="match status" value="1"/>
</dbReference>
<evidence type="ECO:0000256" key="1">
    <source>
        <dbReference type="ARBA" id="ARBA00004236"/>
    </source>
</evidence>
<organism evidence="11 12">
    <name type="scientific">Nepenthes gracilis</name>
    <name type="common">Slender pitcher plant</name>
    <dbReference type="NCBI Taxonomy" id="150966"/>
    <lineage>
        <taxon>Eukaryota</taxon>
        <taxon>Viridiplantae</taxon>
        <taxon>Streptophyta</taxon>
        <taxon>Embryophyta</taxon>
        <taxon>Tracheophyta</taxon>
        <taxon>Spermatophyta</taxon>
        <taxon>Magnoliopsida</taxon>
        <taxon>eudicotyledons</taxon>
        <taxon>Gunneridae</taxon>
        <taxon>Pentapetalae</taxon>
        <taxon>Caryophyllales</taxon>
        <taxon>Nepenthaceae</taxon>
        <taxon>Nepenthes</taxon>
    </lineage>
</organism>
<dbReference type="AlphaFoldDB" id="A0AAD3TFH0"/>
<dbReference type="Pfam" id="PF13855">
    <property type="entry name" value="LRR_8"/>
    <property type="match status" value="3"/>
</dbReference>
<evidence type="ECO:0000256" key="10">
    <source>
        <dbReference type="ARBA" id="ARBA00037847"/>
    </source>
</evidence>
<dbReference type="PANTHER" id="PTHR48062">
    <property type="entry name" value="RECEPTOR-LIKE PROTEIN 14"/>
    <property type="match status" value="1"/>
</dbReference>
<dbReference type="Gene3D" id="3.80.10.10">
    <property type="entry name" value="Ribonuclease Inhibitor"/>
    <property type="match status" value="3"/>
</dbReference>
<evidence type="ECO:0000256" key="3">
    <source>
        <dbReference type="ARBA" id="ARBA00022475"/>
    </source>
</evidence>
<evidence type="ECO:0000256" key="7">
    <source>
        <dbReference type="ARBA" id="ARBA00022737"/>
    </source>
</evidence>
<name>A0AAD3TFH0_NEPGR</name>
<dbReference type="SUPFAM" id="SSF52058">
    <property type="entry name" value="L domain-like"/>
    <property type="match status" value="1"/>
</dbReference>
<evidence type="ECO:0000256" key="6">
    <source>
        <dbReference type="ARBA" id="ARBA00022729"/>
    </source>
</evidence>
<dbReference type="InterPro" id="IPR032675">
    <property type="entry name" value="LRR_dom_sf"/>
</dbReference>
<dbReference type="InterPro" id="IPR051502">
    <property type="entry name" value="RLP_Defense_Trigger"/>
</dbReference>
<evidence type="ECO:0000313" key="12">
    <source>
        <dbReference type="Proteomes" id="UP001279734"/>
    </source>
</evidence>